<dbReference type="InterPro" id="IPR003441">
    <property type="entry name" value="NAC-dom"/>
</dbReference>
<evidence type="ECO:0000256" key="3">
    <source>
        <dbReference type="ARBA" id="ARBA00023163"/>
    </source>
</evidence>
<dbReference type="AlphaFoldDB" id="A0A8T2Z3B9"/>
<evidence type="ECO:0000256" key="4">
    <source>
        <dbReference type="ARBA" id="ARBA00023242"/>
    </source>
</evidence>
<proteinExistence type="predicted"/>
<evidence type="ECO:0000256" key="1">
    <source>
        <dbReference type="ARBA" id="ARBA00023015"/>
    </source>
</evidence>
<evidence type="ECO:0000259" key="6">
    <source>
        <dbReference type="PROSITE" id="PS51005"/>
    </source>
</evidence>
<evidence type="ECO:0000313" key="7">
    <source>
        <dbReference type="EMBL" id="KAH8511811.1"/>
    </source>
</evidence>
<dbReference type="GO" id="GO:0003700">
    <property type="term" value="F:DNA-binding transcription factor activity"/>
    <property type="evidence" value="ECO:0007669"/>
    <property type="project" value="InterPro"/>
</dbReference>
<dbReference type="SUPFAM" id="SSF101941">
    <property type="entry name" value="NAC domain"/>
    <property type="match status" value="1"/>
</dbReference>
<feature type="compositionally biased region" description="Basic and acidic residues" evidence="5">
    <location>
        <begin position="144"/>
        <end position="154"/>
    </location>
</feature>
<keyword evidence="4" id="KW-0539">Nucleus</keyword>
<protein>
    <recommendedName>
        <fullName evidence="6">NAC domain-containing protein</fullName>
    </recommendedName>
</protein>
<comment type="caution">
    <text evidence="7">The sequence shown here is derived from an EMBL/GenBank/DDBJ whole genome shotgun (WGS) entry which is preliminary data.</text>
</comment>
<name>A0A8T2Z3B9_POPDE</name>
<keyword evidence="8" id="KW-1185">Reference proteome</keyword>
<dbReference type="Proteomes" id="UP000807159">
    <property type="component" value="Chromosome 4"/>
</dbReference>
<keyword evidence="1" id="KW-0805">Transcription regulation</keyword>
<dbReference type="GO" id="GO:0005634">
    <property type="term" value="C:nucleus"/>
    <property type="evidence" value="ECO:0007669"/>
    <property type="project" value="TreeGrafter"/>
</dbReference>
<reference evidence="7" key="1">
    <citation type="journal article" date="2021" name="J. Hered.">
        <title>Genome Assembly of Salicaceae Populus deltoides (Eastern Cottonwood) I-69 Based on Nanopore Sequencing and Hi-C Technologies.</title>
        <authorList>
            <person name="Bai S."/>
            <person name="Wu H."/>
            <person name="Zhang J."/>
            <person name="Pan Z."/>
            <person name="Zhao W."/>
            <person name="Li Z."/>
            <person name="Tong C."/>
        </authorList>
    </citation>
    <scope>NUCLEOTIDE SEQUENCE</scope>
    <source>
        <tissue evidence="7">Leaf</tissue>
    </source>
</reference>
<gene>
    <name evidence="7" type="ORF">H0E87_009111</name>
</gene>
<dbReference type="InterPro" id="IPR036093">
    <property type="entry name" value="NAC_dom_sf"/>
</dbReference>
<dbReference type="PROSITE" id="PS51005">
    <property type="entry name" value="NAC"/>
    <property type="match status" value="1"/>
</dbReference>
<dbReference type="PANTHER" id="PTHR31079:SF20">
    <property type="entry name" value="NAC DOMAIN-CONTAINING PROTEIN 10"/>
    <property type="match status" value="1"/>
</dbReference>
<organism evidence="7 8">
    <name type="scientific">Populus deltoides</name>
    <name type="common">Eastern poplar</name>
    <name type="synonym">Eastern cottonwood</name>
    <dbReference type="NCBI Taxonomy" id="3696"/>
    <lineage>
        <taxon>Eukaryota</taxon>
        <taxon>Viridiplantae</taxon>
        <taxon>Streptophyta</taxon>
        <taxon>Embryophyta</taxon>
        <taxon>Tracheophyta</taxon>
        <taxon>Spermatophyta</taxon>
        <taxon>Magnoliopsida</taxon>
        <taxon>eudicotyledons</taxon>
        <taxon>Gunneridae</taxon>
        <taxon>Pentapetalae</taxon>
        <taxon>rosids</taxon>
        <taxon>fabids</taxon>
        <taxon>Malpighiales</taxon>
        <taxon>Salicaceae</taxon>
        <taxon>Saliceae</taxon>
        <taxon>Populus</taxon>
    </lineage>
</organism>
<feature type="region of interest" description="Disordered" evidence="5">
    <location>
        <begin position="136"/>
        <end position="158"/>
    </location>
</feature>
<evidence type="ECO:0000256" key="2">
    <source>
        <dbReference type="ARBA" id="ARBA00023125"/>
    </source>
</evidence>
<keyword evidence="3" id="KW-0804">Transcription</keyword>
<dbReference type="Pfam" id="PF02365">
    <property type="entry name" value="NAM"/>
    <property type="match status" value="1"/>
</dbReference>
<accession>A0A8T2Z3B9</accession>
<dbReference type="PANTHER" id="PTHR31079">
    <property type="entry name" value="NAC DOMAIN-CONTAINING PROTEIN 73"/>
    <property type="match status" value="1"/>
</dbReference>
<feature type="domain" description="NAC" evidence="6">
    <location>
        <begin position="60"/>
        <end position="221"/>
    </location>
</feature>
<sequence length="284" mass="32281">MTWCNNKSEDERVIQLVTSNPKEDTFVAAKTEEIRRITCPSCGHNFEIQDQVYYTLCCVELAGVKFDPTDQEILEHLEAKVLSDRRKLHPLIDEFIPTIEGENGICYSHPEKLPGVSNDGQIRHFFHRPSKAYTTGTRKRRKVHTDEDGSETRWHKTGKTRPVFAGGTVKGFKKFWCFTPIMVGKGNLKRQTGLDNVVQTLRIQLTINRQIKVVILIIFIPLAKNSTGLLDQFYNPAAYISYDHGNQSSEIPTQFLPNLVVQGDGSSYIRLAAETSKGKLQRKQ</sequence>
<dbReference type="InterPro" id="IPR044799">
    <property type="entry name" value="SOG1-like"/>
</dbReference>
<evidence type="ECO:0000313" key="8">
    <source>
        <dbReference type="Proteomes" id="UP000807159"/>
    </source>
</evidence>
<keyword evidence="2" id="KW-0238">DNA-binding</keyword>
<dbReference type="GO" id="GO:0000976">
    <property type="term" value="F:transcription cis-regulatory region binding"/>
    <property type="evidence" value="ECO:0007669"/>
    <property type="project" value="TreeGrafter"/>
</dbReference>
<evidence type="ECO:0000256" key="5">
    <source>
        <dbReference type="SAM" id="MobiDB-lite"/>
    </source>
</evidence>
<dbReference type="Gene3D" id="2.170.150.80">
    <property type="entry name" value="NAC domain"/>
    <property type="match status" value="1"/>
</dbReference>
<dbReference type="EMBL" id="JACEGQ020000004">
    <property type="protein sequence ID" value="KAH8511811.1"/>
    <property type="molecule type" value="Genomic_DNA"/>
</dbReference>